<gene>
    <name evidence="3 4 5 6 7" type="primary">Cep295nl</name>
</gene>
<dbReference type="RefSeq" id="XP_023555049.1">
    <property type="nucleotide sequence ID" value="XM_023699281.1"/>
</dbReference>
<accession>A0A6P6D4K5</accession>
<dbReference type="RefSeq" id="XP_023555048.1">
    <property type="nucleotide sequence ID" value="XM_023699280.1"/>
</dbReference>
<dbReference type="RefSeq" id="XP_023555045.1">
    <property type="nucleotide sequence ID" value="XM_023699277.1"/>
</dbReference>
<dbReference type="GeneID" id="111812083"/>
<evidence type="ECO:0000313" key="7">
    <source>
        <dbReference type="RefSeq" id="XP_023555049.1"/>
    </source>
</evidence>
<organism evidence="2 7">
    <name type="scientific">Octodon degus</name>
    <name type="common">Degu</name>
    <name type="synonym">Sciurus degus</name>
    <dbReference type="NCBI Taxonomy" id="10160"/>
    <lineage>
        <taxon>Eukaryota</taxon>
        <taxon>Metazoa</taxon>
        <taxon>Chordata</taxon>
        <taxon>Craniata</taxon>
        <taxon>Vertebrata</taxon>
        <taxon>Euteleostomi</taxon>
        <taxon>Mammalia</taxon>
        <taxon>Eutheria</taxon>
        <taxon>Euarchontoglires</taxon>
        <taxon>Glires</taxon>
        <taxon>Rodentia</taxon>
        <taxon>Hystricomorpha</taxon>
        <taxon>Octodontidae</taxon>
        <taxon>Octodon</taxon>
    </lineage>
</organism>
<reference evidence="3 4" key="1">
    <citation type="submission" date="2025-04" db="UniProtKB">
        <authorList>
            <consortium name="RefSeq"/>
        </authorList>
    </citation>
    <scope>IDENTIFICATION</scope>
</reference>
<evidence type="ECO:0000313" key="3">
    <source>
        <dbReference type="RefSeq" id="XP_023555045.1"/>
    </source>
</evidence>
<feature type="compositionally biased region" description="Pro residues" evidence="1">
    <location>
        <begin position="391"/>
        <end position="413"/>
    </location>
</feature>
<dbReference type="OrthoDB" id="6359887at2759"/>
<evidence type="ECO:0000313" key="6">
    <source>
        <dbReference type="RefSeq" id="XP_023555048.1"/>
    </source>
</evidence>
<evidence type="ECO:0000313" key="2">
    <source>
        <dbReference type="Proteomes" id="UP000515203"/>
    </source>
</evidence>
<feature type="compositionally biased region" description="Basic and acidic residues" evidence="1">
    <location>
        <begin position="415"/>
        <end position="447"/>
    </location>
</feature>
<keyword evidence="2" id="KW-1185">Reference proteome</keyword>
<feature type="region of interest" description="Disordered" evidence="1">
    <location>
        <begin position="310"/>
        <end position="450"/>
    </location>
</feature>
<dbReference type="CTD" id="100653515"/>
<feature type="region of interest" description="Disordered" evidence="1">
    <location>
        <begin position="1"/>
        <end position="56"/>
    </location>
</feature>
<name>A0A6P6D4K5_OCTDE</name>
<protein>
    <submittedName>
        <fullName evidence="3 4">Protein DDC8 homolog</fullName>
    </submittedName>
</protein>
<feature type="compositionally biased region" description="Polar residues" evidence="1">
    <location>
        <begin position="167"/>
        <end position="176"/>
    </location>
</feature>
<proteinExistence type="predicted"/>
<dbReference type="Proteomes" id="UP000515203">
    <property type="component" value="Unplaced"/>
</dbReference>
<evidence type="ECO:0000313" key="5">
    <source>
        <dbReference type="RefSeq" id="XP_023555047.1"/>
    </source>
</evidence>
<feature type="region of interest" description="Disordered" evidence="1">
    <location>
        <begin position="101"/>
        <end position="188"/>
    </location>
</feature>
<feature type="compositionally biased region" description="Polar residues" evidence="1">
    <location>
        <begin position="338"/>
        <end position="355"/>
    </location>
</feature>
<dbReference type="RefSeq" id="XP_023555046.1">
    <property type="nucleotide sequence ID" value="XM_023699278.1"/>
</dbReference>
<dbReference type="RefSeq" id="XP_023555047.1">
    <property type="nucleotide sequence ID" value="XM_023699279.1"/>
</dbReference>
<evidence type="ECO:0000313" key="4">
    <source>
        <dbReference type="RefSeq" id="XP_023555046.1"/>
    </source>
</evidence>
<sequence>MQRETEQGAQPSLAPEDKASAPRQKPTLLQAGAKGSVSLQRRPGKRQRRSQQLQYLPEELRAKQQEARAQQVRRLQRLCLAYLWGGAARWAVRSEPHSAEPILRGAARSPGGRQKCREPLKEERSHREVRPRQQGWRPNSLKKTTGLERWGTAPMQHLSPPEKSRGKQTLSKQTNGGRQGQVGRRTDLEKLTPLWATVEEMKFLEGEEKERTPEGTWQLGKGTTTHFAQGLRNNIEDLEQLWQVSSTHKKEATPLASPCQCGDKDDWQKELESLWEELFNTSRKLKEHLTWHLEQRSLVDQNPAGEQLFLERQGPNSDTPGEEGTGHSETVSAAEVDSPQTASQCSLLQLPNQAESTKEGHLAPPMTKNESQMPPLEDGVSVDRESSTLPSPSPSHEPPNPVPVEKGSPPPCPQERQDQADWRTLRQEQKTGVEGRGQKSALEHTEHSNMSLEIHYKAELEEERRARRKTRLALLKAYPTGVPARKPGPVPRTHSPLYSRSIDEEQHDQMVRDFQRRILEQNKLHEQFLEKARKRLQVFQKTW</sequence>
<dbReference type="AlphaFoldDB" id="A0A6P6D4K5"/>
<evidence type="ECO:0000256" key="1">
    <source>
        <dbReference type="SAM" id="MobiDB-lite"/>
    </source>
</evidence>
<feature type="compositionally biased region" description="Basic and acidic residues" evidence="1">
    <location>
        <begin position="115"/>
        <end position="131"/>
    </location>
</feature>